<gene>
    <name evidence="3" type="ORF">ALQ86_05237</name>
</gene>
<dbReference type="PANTHER" id="PTHR42659">
    <property type="entry name" value="XANTHINE DEHYDROGENASE SUBUNIT C-RELATED"/>
    <property type="match status" value="1"/>
</dbReference>
<dbReference type="InterPro" id="IPR036318">
    <property type="entry name" value="FAD-bd_PCMH-like_sf"/>
</dbReference>
<dbReference type="InterPro" id="IPR016166">
    <property type="entry name" value="FAD-bd_PCMH"/>
</dbReference>
<sequence>MPLRCLQEHSLGRAVCAFEDGRSCLMRTFDYARAASPAQAFSTASGEGQRFYLAGGTTLLDLVKLDVMQPQQLVDINHLALKQVESLPDGRLRIGALVSNTDLARHPLVQQRYPMLSEAILAGASTQLRNKATTAGNVMQRVRCPYFRDGISACNKRQPGSGCAAIGGMNRSVHAVLGTSDHCIATHPSDMCVGMAAIGGQVTVQGANGSRDIPFADFHLLPGDTPQRETALAAHELITHVTLDAPLAGGRSSYLKLRDRTSYQFALASSAVILVMDGRRITDARIALGGVGTKPWRAVEAERALIGQRADMDTFARVAALAMKGSRAYEHNAFKIPLGQQVIVRNLRDLTA</sequence>
<name>A0A3M3ASN6_PSEA0</name>
<proteinExistence type="predicted"/>
<dbReference type="InterPro" id="IPR002346">
    <property type="entry name" value="Mopterin_DH_FAD-bd"/>
</dbReference>
<dbReference type="PANTHER" id="PTHR42659:SF1">
    <property type="entry name" value="OXIDOREDUCTASE"/>
    <property type="match status" value="1"/>
</dbReference>
<dbReference type="AlphaFoldDB" id="A0A3M3ASN6"/>
<keyword evidence="1" id="KW-0285">Flavoprotein</keyword>
<feature type="domain" description="FAD-binding PCMH-type" evidence="2">
    <location>
        <begin position="24"/>
        <end position="248"/>
    </location>
</feature>
<evidence type="ECO:0000256" key="1">
    <source>
        <dbReference type="ARBA" id="ARBA00022827"/>
    </source>
</evidence>
<reference evidence="3 4" key="1">
    <citation type="submission" date="2018-08" db="EMBL/GenBank/DDBJ databases">
        <title>Recombination of ecologically and evolutionarily significant loci maintains genetic cohesion in the Pseudomonas syringae species complex.</title>
        <authorList>
            <person name="Dillon M."/>
            <person name="Thakur S."/>
            <person name="Almeida R.N.D."/>
            <person name="Weir B.S."/>
            <person name="Guttman D.S."/>
        </authorList>
    </citation>
    <scope>NUCLEOTIDE SEQUENCE [LARGE SCALE GENOMIC DNA]</scope>
    <source>
        <strain evidence="3 4">ICMP 8636</strain>
    </source>
</reference>
<protein>
    <submittedName>
        <fullName evidence="3">Putative xanthine dehydrogenase yagS, FAD binding subunit</fullName>
    </submittedName>
</protein>
<dbReference type="SMART" id="SM01092">
    <property type="entry name" value="CO_deh_flav_C"/>
    <property type="match status" value="1"/>
</dbReference>
<dbReference type="InterPro" id="IPR016167">
    <property type="entry name" value="FAD-bd_PCMH_sub1"/>
</dbReference>
<organism evidence="3 4">
    <name type="scientific">Pseudomonas amygdali pv. eriobotryae</name>
    <dbReference type="NCBI Taxonomy" id="129137"/>
    <lineage>
        <taxon>Bacteria</taxon>
        <taxon>Pseudomonadati</taxon>
        <taxon>Pseudomonadota</taxon>
        <taxon>Gammaproteobacteria</taxon>
        <taxon>Pseudomonadales</taxon>
        <taxon>Pseudomonadaceae</taxon>
        <taxon>Pseudomonas</taxon>
        <taxon>Pseudomonas amygdali</taxon>
    </lineage>
</organism>
<dbReference type="InterPro" id="IPR016169">
    <property type="entry name" value="FAD-bd_PCMH_sub2"/>
</dbReference>
<dbReference type="Gene3D" id="3.30.465.10">
    <property type="match status" value="2"/>
</dbReference>
<dbReference type="SUPFAM" id="SSF56176">
    <property type="entry name" value="FAD-binding/transporter-associated domain-like"/>
    <property type="match status" value="1"/>
</dbReference>
<dbReference type="Gene3D" id="3.30.390.50">
    <property type="entry name" value="CO dehydrogenase flavoprotein, C-terminal domain"/>
    <property type="match status" value="1"/>
</dbReference>
<evidence type="ECO:0000313" key="3">
    <source>
        <dbReference type="EMBL" id="RMM03503.1"/>
    </source>
</evidence>
<dbReference type="GO" id="GO:0016491">
    <property type="term" value="F:oxidoreductase activity"/>
    <property type="evidence" value="ECO:0007669"/>
    <property type="project" value="InterPro"/>
</dbReference>
<dbReference type="Pfam" id="PF03450">
    <property type="entry name" value="CO_deh_flav_C"/>
    <property type="match status" value="1"/>
</dbReference>
<dbReference type="InterPro" id="IPR005107">
    <property type="entry name" value="CO_DH_flav_C"/>
</dbReference>
<evidence type="ECO:0000259" key="2">
    <source>
        <dbReference type="PROSITE" id="PS51387"/>
    </source>
</evidence>
<dbReference type="Pfam" id="PF00941">
    <property type="entry name" value="FAD_binding_5"/>
    <property type="match status" value="1"/>
</dbReference>
<comment type="caution">
    <text evidence="3">The sequence shown here is derived from an EMBL/GenBank/DDBJ whole genome shotgun (WGS) entry which is preliminary data.</text>
</comment>
<dbReference type="EMBL" id="RBOA01000053">
    <property type="protein sequence ID" value="RMM03503.1"/>
    <property type="molecule type" value="Genomic_DNA"/>
</dbReference>
<dbReference type="Proteomes" id="UP000272627">
    <property type="component" value="Unassembled WGS sequence"/>
</dbReference>
<dbReference type="PROSITE" id="PS51387">
    <property type="entry name" value="FAD_PCMH"/>
    <property type="match status" value="1"/>
</dbReference>
<evidence type="ECO:0000313" key="4">
    <source>
        <dbReference type="Proteomes" id="UP000272627"/>
    </source>
</evidence>
<dbReference type="SUPFAM" id="SSF55447">
    <property type="entry name" value="CO dehydrogenase flavoprotein C-terminal domain-like"/>
    <property type="match status" value="1"/>
</dbReference>
<dbReference type="Gene3D" id="3.30.43.10">
    <property type="entry name" value="Uridine Diphospho-n-acetylenolpyruvylglucosamine Reductase, domain 2"/>
    <property type="match status" value="1"/>
</dbReference>
<accession>A0A3M3ASN6</accession>
<keyword evidence="1" id="KW-0274">FAD</keyword>
<dbReference type="GO" id="GO:0071949">
    <property type="term" value="F:FAD binding"/>
    <property type="evidence" value="ECO:0007669"/>
    <property type="project" value="InterPro"/>
</dbReference>
<dbReference type="InterPro" id="IPR036683">
    <property type="entry name" value="CO_DH_flav_C_dom_sf"/>
</dbReference>
<dbReference type="InterPro" id="IPR051312">
    <property type="entry name" value="Diverse_Substr_Oxidored"/>
</dbReference>